<feature type="compositionally biased region" description="Gly residues" evidence="4">
    <location>
        <begin position="60"/>
        <end position="107"/>
    </location>
</feature>
<evidence type="ECO:0000313" key="8">
    <source>
        <dbReference type="Proteomes" id="UP000075502"/>
    </source>
</evidence>
<evidence type="ECO:0000256" key="5">
    <source>
        <dbReference type="SAM" id="SignalP"/>
    </source>
</evidence>
<evidence type="ECO:0000256" key="2">
    <source>
        <dbReference type="ARBA" id="ARBA00022525"/>
    </source>
</evidence>
<dbReference type="Proteomes" id="UP000075502">
    <property type="component" value="Unassembled WGS sequence"/>
</dbReference>
<evidence type="ECO:0000256" key="3">
    <source>
        <dbReference type="ARBA" id="ARBA00022729"/>
    </source>
</evidence>
<sequence length="403" mass="41218">MRIRFRFAFMVGSLLALAACSGGAGSSDPSSDEGSDGEIPGSGAGADVGGASGSAAAGGISDGGDLPGGSSGEGVGVGAGGGTGVGPGTGGGGGTGGAGGTGGGGVEPGTLTAGVWDDNRNFDFFLSYRSTLYAQQLPGFLPFTEADHQAANSLFATPPGPKETLDVSLIIDTTGSMGDEITYLQTEFIALSESIFAKYPNAAQRWSLVVYKDTEDDYVVRWFDFRDDPDEFQAKLAAQAAGGGGDFPEAPDMALSKAADLAWRTGNDTARLAFWVADAPHHDTNAGAMAEGIRALKDLGVHVYPVASSGVDELTEITMRSAAQLTGGRYLFLTDDSGVGGAHKEPTIPCYYVTKLDRAILRMVDIELSGVHREPASSEILRTGGDPEDGACELSSGSEVLAY</sequence>
<dbReference type="EMBL" id="JEME01001858">
    <property type="protein sequence ID" value="KYG05922.1"/>
    <property type="molecule type" value="Genomic_DNA"/>
</dbReference>
<feature type="chain" id="PRO_5007569865" description="VWFA domain-containing protein" evidence="5">
    <location>
        <begin position="19"/>
        <end position="403"/>
    </location>
</feature>
<feature type="compositionally biased region" description="Gly residues" evidence="4">
    <location>
        <begin position="40"/>
        <end position="52"/>
    </location>
</feature>
<feature type="region of interest" description="Disordered" evidence="4">
    <location>
        <begin position="375"/>
        <end position="403"/>
    </location>
</feature>
<evidence type="ECO:0000259" key="6">
    <source>
        <dbReference type="PROSITE" id="PS50234"/>
    </source>
</evidence>
<dbReference type="SUPFAM" id="SSF53300">
    <property type="entry name" value="vWA-like"/>
    <property type="match status" value="1"/>
</dbReference>
<dbReference type="Pfam" id="PF25106">
    <property type="entry name" value="VWA_4"/>
    <property type="match status" value="1"/>
</dbReference>
<protein>
    <recommendedName>
        <fullName evidence="6">VWFA domain-containing protein</fullName>
    </recommendedName>
</protein>
<keyword evidence="3 5" id="KW-0732">Signal</keyword>
<keyword evidence="2" id="KW-0964">Secreted</keyword>
<organism evidence="7 8">
    <name type="scientific">Sorangium cellulosum</name>
    <name type="common">Polyangium cellulosum</name>
    <dbReference type="NCBI Taxonomy" id="56"/>
    <lineage>
        <taxon>Bacteria</taxon>
        <taxon>Pseudomonadati</taxon>
        <taxon>Myxococcota</taxon>
        <taxon>Polyangia</taxon>
        <taxon>Polyangiales</taxon>
        <taxon>Polyangiaceae</taxon>
        <taxon>Sorangium</taxon>
    </lineage>
</organism>
<dbReference type="Gene3D" id="3.40.50.410">
    <property type="entry name" value="von Willebrand factor, type A domain"/>
    <property type="match status" value="1"/>
</dbReference>
<dbReference type="PROSITE" id="PS51257">
    <property type="entry name" value="PROKAR_LIPOPROTEIN"/>
    <property type="match status" value="1"/>
</dbReference>
<proteinExistence type="predicted"/>
<reference evidence="7 8" key="1">
    <citation type="submission" date="2014-02" db="EMBL/GenBank/DDBJ databases">
        <title>The small core and large imbalanced accessory genome model reveals a collaborative survival strategy of Sorangium cellulosum strains in nature.</title>
        <authorList>
            <person name="Han K."/>
            <person name="Peng R."/>
            <person name="Blom J."/>
            <person name="Li Y.-Z."/>
        </authorList>
    </citation>
    <scope>NUCLEOTIDE SEQUENCE [LARGE SCALE GENOMIC DNA]</scope>
    <source>
        <strain evidence="7 8">So0007-03</strain>
    </source>
</reference>
<dbReference type="InterPro" id="IPR036465">
    <property type="entry name" value="vWFA_dom_sf"/>
</dbReference>
<accession>A0A150TMK7</accession>
<evidence type="ECO:0000256" key="4">
    <source>
        <dbReference type="SAM" id="MobiDB-lite"/>
    </source>
</evidence>
<feature type="region of interest" description="Disordered" evidence="4">
    <location>
        <begin position="22"/>
        <end position="113"/>
    </location>
</feature>
<dbReference type="AlphaFoldDB" id="A0A150TMK7"/>
<comment type="subcellular location">
    <subcellularLocation>
        <location evidence="1">Secreted</location>
    </subcellularLocation>
</comment>
<feature type="signal peptide" evidence="5">
    <location>
        <begin position="1"/>
        <end position="18"/>
    </location>
</feature>
<name>A0A150TMK7_SORCE</name>
<feature type="domain" description="VWFA" evidence="6">
    <location>
        <begin position="166"/>
        <end position="364"/>
    </location>
</feature>
<comment type="caution">
    <text evidence="7">The sequence shown here is derived from an EMBL/GenBank/DDBJ whole genome shotgun (WGS) entry which is preliminary data.</text>
</comment>
<dbReference type="PROSITE" id="PS50234">
    <property type="entry name" value="VWFA"/>
    <property type="match status" value="1"/>
</dbReference>
<dbReference type="InterPro" id="IPR056861">
    <property type="entry name" value="HMCN1-like_VWA"/>
</dbReference>
<evidence type="ECO:0000313" key="7">
    <source>
        <dbReference type="EMBL" id="KYG05922.1"/>
    </source>
</evidence>
<dbReference type="CDD" id="cd00198">
    <property type="entry name" value="vWFA"/>
    <property type="match status" value="1"/>
</dbReference>
<gene>
    <name evidence="7" type="ORF">BE21_37810</name>
</gene>
<dbReference type="PANTHER" id="PTHR47763">
    <property type="entry name" value="ALPHA-PROTEIN KINASE VWKA"/>
    <property type="match status" value="1"/>
</dbReference>
<dbReference type="InterPro" id="IPR002035">
    <property type="entry name" value="VWF_A"/>
</dbReference>
<evidence type="ECO:0000256" key="1">
    <source>
        <dbReference type="ARBA" id="ARBA00004613"/>
    </source>
</evidence>
<dbReference type="InterPro" id="IPR052969">
    <property type="entry name" value="Thr-specific_kinase-like"/>
</dbReference>